<organism evidence="1 2">
    <name type="scientific">Acorus calamus</name>
    <name type="common">Sweet flag</name>
    <dbReference type="NCBI Taxonomy" id="4465"/>
    <lineage>
        <taxon>Eukaryota</taxon>
        <taxon>Viridiplantae</taxon>
        <taxon>Streptophyta</taxon>
        <taxon>Embryophyta</taxon>
        <taxon>Tracheophyta</taxon>
        <taxon>Spermatophyta</taxon>
        <taxon>Magnoliopsida</taxon>
        <taxon>Liliopsida</taxon>
        <taxon>Acoraceae</taxon>
        <taxon>Acorus</taxon>
    </lineage>
</organism>
<accession>A0AAV9CVU7</accession>
<dbReference type="Proteomes" id="UP001180020">
    <property type="component" value="Unassembled WGS sequence"/>
</dbReference>
<dbReference type="EMBL" id="JAUJYO010000017">
    <property type="protein sequence ID" value="KAK1292488.1"/>
    <property type="molecule type" value="Genomic_DNA"/>
</dbReference>
<gene>
    <name evidence="1" type="primary">CBSDUFCH2</name>
    <name evidence="1" type="ORF">QJS10_CPB17g00914</name>
</gene>
<protein>
    <submittedName>
        <fullName evidence="1">DUF21 domain-containing protein</fullName>
    </submittedName>
</protein>
<reference evidence="1" key="1">
    <citation type="journal article" date="2023" name="Nat. Commun.">
        <title>Diploid and tetraploid genomes of Acorus and the evolution of monocots.</title>
        <authorList>
            <person name="Ma L."/>
            <person name="Liu K.W."/>
            <person name="Li Z."/>
            <person name="Hsiao Y.Y."/>
            <person name="Qi Y."/>
            <person name="Fu T."/>
            <person name="Tang G.D."/>
            <person name="Zhang D."/>
            <person name="Sun W.H."/>
            <person name="Liu D.K."/>
            <person name="Li Y."/>
            <person name="Chen G.Z."/>
            <person name="Liu X.D."/>
            <person name="Liao X.Y."/>
            <person name="Jiang Y.T."/>
            <person name="Yu X."/>
            <person name="Hao Y."/>
            <person name="Huang J."/>
            <person name="Zhao X.W."/>
            <person name="Ke S."/>
            <person name="Chen Y.Y."/>
            <person name="Wu W.L."/>
            <person name="Hsu J.L."/>
            <person name="Lin Y.F."/>
            <person name="Huang M.D."/>
            <person name="Li C.Y."/>
            <person name="Huang L."/>
            <person name="Wang Z.W."/>
            <person name="Zhao X."/>
            <person name="Zhong W.Y."/>
            <person name="Peng D.H."/>
            <person name="Ahmad S."/>
            <person name="Lan S."/>
            <person name="Zhang J.S."/>
            <person name="Tsai W.C."/>
            <person name="Van de Peer Y."/>
            <person name="Liu Z.J."/>
        </authorList>
    </citation>
    <scope>NUCLEOTIDE SEQUENCE</scope>
    <source>
        <strain evidence="1">CP</strain>
    </source>
</reference>
<proteinExistence type="predicted"/>
<keyword evidence="2" id="KW-1185">Reference proteome</keyword>
<reference evidence="1" key="2">
    <citation type="submission" date="2023-06" db="EMBL/GenBank/DDBJ databases">
        <authorList>
            <person name="Ma L."/>
            <person name="Liu K.-W."/>
            <person name="Li Z."/>
            <person name="Hsiao Y.-Y."/>
            <person name="Qi Y."/>
            <person name="Fu T."/>
            <person name="Tang G."/>
            <person name="Zhang D."/>
            <person name="Sun W.-H."/>
            <person name="Liu D.-K."/>
            <person name="Li Y."/>
            <person name="Chen G.-Z."/>
            <person name="Liu X.-D."/>
            <person name="Liao X.-Y."/>
            <person name="Jiang Y.-T."/>
            <person name="Yu X."/>
            <person name="Hao Y."/>
            <person name="Huang J."/>
            <person name="Zhao X.-W."/>
            <person name="Ke S."/>
            <person name="Chen Y.-Y."/>
            <person name="Wu W.-L."/>
            <person name="Hsu J.-L."/>
            <person name="Lin Y.-F."/>
            <person name="Huang M.-D."/>
            <person name="Li C.-Y."/>
            <person name="Huang L."/>
            <person name="Wang Z.-W."/>
            <person name="Zhao X."/>
            <person name="Zhong W.-Y."/>
            <person name="Peng D.-H."/>
            <person name="Ahmad S."/>
            <person name="Lan S."/>
            <person name="Zhang J.-S."/>
            <person name="Tsai W.-C."/>
            <person name="Van De Peer Y."/>
            <person name="Liu Z.-J."/>
        </authorList>
    </citation>
    <scope>NUCLEOTIDE SEQUENCE</scope>
    <source>
        <strain evidence="1">CP</strain>
        <tissue evidence="1">Leaves</tissue>
    </source>
</reference>
<dbReference type="AlphaFoldDB" id="A0AAV9CVU7"/>
<comment type="caution">
    <text evidence="1">The sequence shown here is derived from an EMBL/GenBank/DDBJ whole genome shotgun (WGS) entry which is preliminary data.</text>
</comment>
<evidence type="ECO:0000313" key="2">
    <source>
        <dbReference type="Proteomes" id="UP001180020"/>
    </source>
</evidence>
<name>A0AAV9CVU7_ACOCL</name>
<sequence length="133" mass="13409">MEARVVTQVRVVRRGRLWVACGCGEPESPGDWRGIGGFREGAMAEVLADGAGVPGAGFGVDASVGALSVPFDGGDVDRNGQVVEGSRVAIIGTTTLVAKAATTICFGEAGVSAATGVMSVVVLLFTGITQEKV</sequence>
<evidence type="ECO:0000313" key="1">
    <source>
        <dbReference type="EMBL" id="KAK1292488.1"/>
    </source>
</evidence>